<feature type="compositionally biased region" description="Gly residues" evidence="1">
    <location>
        <begin position="16"/>
        <end position="27"/>
    </location>
</feature>
<proteinExistence type="predicted"/>
<feature type="transmembrane region" description="Helical" evidence="2">
    <location>
        <begin position="231"/>
        <end position="258"/>
    </location>
</feature>
<evidence type="ECO:0008006" key="5">
    <source>
        <dbReference type="Google" id="ProtNLM"/>
    </source>
</evidence>
<comment type="caution">
    <text evidence="3">The sequence shown here is derived from an EMBL/GenBank/DDBJ whole genome shotgun (WGS) entry which is preliminary data.</text>
</comment>
<dbReference type="Proteomes" id="UP001589748">
    <property type="component" value="Unassembled WGS sequence"/>
</dbReference>
<keyword evidence="4" id="KW-1185">Reference proteome</keyword>
<feature type="region of interest" description="Disordered" evidence="1">
    <location>
        <begin position="1"/>
        <end position="166"/>
    </location>
</feature>
<protein>
    <recommendedName>
        <fullName evidence="5">DUF4190 domain-containing protein</fullName>
    </recommendedName>
</protein>
<organism evidence="3 4">
    <name type="scientific">Kineococcus gynurae</name>
    <dbReference type="NCBI Taxonomy" id="452979"/>
    <lineage>
        <taxon>Bacteria</taxon>
        <taxon>Bacillati</taxon>
        <taxon>Actinomycetota</taxon>
        <taxon>Actinomycetes</taxon>
        <taxon>Kineosporiales</taxon>
        <taxon>Kineosporiaceae</taxon>
        <taxon>Kineococcus</taxon>
    </lineage>
</organism>
<name>A0ABV5LWT6_9ACTN</name>
<reference evidence="3 4" key="1">
    <citation type="submission" date="2024-09" db="EMBL/GenBank/DDBJ databases">
        <authorList>
            <person name="Sun Q."/>
            <person name="Mori K."/>
        </authorList>
    </citation>
    <scope>NUCLEOTIDE SEQUENCE [LARGE SCALE GENOMIC DNA]</scope>
    <source>
        <strain evidence="3 4">TISTR 1856</strain>
    </source>
</reference>
<evidence type="ECO:0000313" key="3">
    <source>
        <dbReference type="EMBL" id="MFB9378461.1"/>
    </source>
</evidence>
<evidence type="ECO:0000313" key="4">
    <source>
        <dbReference type="Proteomes" id="UP001589748"/>
    </source>
</evidence>
<sequence>MSEQPPPRDEGRDGTGSDGTGSDGTGSDGTRRLPTGAGDPWSSPGGTSGASQKPTRAFDPRPGAPTESFAARPDAGDPYRSEPSGAGAPVPTGTGWAADPWSAGSTGAPASAPRPAPDGGAARDGWPAQYGQAGPYGQSAPYGSAGQHGHPGQHGDPGQYGWSPGAQPPLPPVAGLAQGVLWTGVGSLALWLLSAGLLSWIPAIVALVLAPGARRAVRATPGGRGQGHVTGGVVCAWVALGLSLLTVAIVAVLAVSWIGVLGASTWSDPGAPWENV</sequence>
<evidence type="ECO:0000256" key="1">
    <source>
        <dbReference type="SAM" id="MobiDB-lite"/>
    </source>
</evidence>
<dbReference type="RefSeq" id="WP_380136911.1">
    <property type="nucleotide sequence ID" value="NZ_JBHLUI010000008.1"/>
</dbReference>
<feature type="transmembrane region" description="Helical" evidence="2">
    <location>
        <begin position="188"/>
        <end position="210"/>
    </location>
</feature>
<keyword evidence="2" id="KW-0812">Transmembrane</keyword>
<gene>
    <name evidence="3" type="ORF">ACFFVI_15950</name>
</gene>
<feature type="compositionally biased region" description="Low complexity" evidence="1">
    <location>
        <begin position="147"/>
        <end position="161"/>
    </location>
</feature>
<feature type="compositionally biased region" description="Basic and acidic residues" evidence="1">
    <location>
        <begin position="1"/>
        <end position="15"/>
    </location>
</feature>
<keyword evidence="2" id="KW-1133">Transmembrane helix</keyword>
<keyword evidence="2" id="KW-0472">Membrane</keyword>
<accession>A0ABV5LWT6</accession>
<evidence type="ECO:0000256" key="2">
    <source>
        <dbReference type="SAM" id="Phobius"/>
    </source>
</evidence>
<feature type="compositionally biased region" description="Low complexity" evidence="1">
    <location>
        <begin position="100"/>
        <end position="128"/>
    </location>
</feature>
<dbReference type="EMBL" id="JBHMDM010000007">
    <property type="protein sequence ID" value="MFB9378461.1"/>
    <property type="molecule type" value="Genomic_DNA"/>
</dbReference>